<gene>
    <name evidence="5" type="ORF">ASPZODRAFT_152461</name>
</gene>
<dbReference type="Pfam" id="PF10342">
    <property type="entry name" value="Kre9_KNH"/>
    <property type="match status" value="1"/>
</dbReference>
<proteinExistence type="predicted"/>
<dbReference type="InterPro" id="IPR052982">
    <property type="entry name" value="SRP1/TIP1-like"/>
</dbReference>
<organism evidence="5 6">
    <name type="scientific">Penicilliopsis zonata CBS 506.65</name>
    <dbReference type="NCBI Taxonomy" id="1073090"/>
    <lineage>
        <taxon>Eukaryota</taxon>
        <taxon>Fungi</taxon>
        <taxon>Dikarya</taxon>
        <taxon>Ascomycota</taxon>
        <taxon>Pezizomycotina</taxon>
        <taxon>Eurotiomycetes</taxon>
        <taxon>Eurotiomycetidae</taxon>
        <taxon>Eurotiales</taxon>
        <taxon>Aspergillaceae</taxon>
        <taxon>Penicilliopsis</taxon>
    </lineage>
</organism>
<accession>A0A1L9SGJ2</accession>
<dbReference type="STRING" id="1073090.A0A1L9SGJ2"/>
<evidence type="ECO:0000259" key="4">
    <source>
        <dbReference type="Pfam" id="PF10342"/>
    </source>
</evidence>
<feature type="domain" description="Yeast cell wall synthesis Kre9/Knh1-like N-terminal" evidence="4">
    <location>
        <begin position="30"/>
        <end position="117"/>
    </location>
</feature>
<dbReference type="OrthoDB" id="2260257at2759"/>
<dbReference type="Proteomes" id="UP000184188">
    <property type="component" value="Unassembled WGS sequence"/>
</dbReference>
<name>A0A1L9SGJ2_9EURO</name>
<feature type="signal peptide" evidence="3">
    <location>
        <begin position="1"/>
        <end position="19"/>
    </location>
</feature>
<keyword evidence="6" id="KW-1185">Reference proteome</keyword>
<sequence length="233" mass="22813">MRANIISVAVSTLATVVAATSDASNPFNVPSGGYSFTAGTPTTITWEPTTSGTISLILEWGDVLEVEEGITLASGISNSGSYVWTPSADIPVESDYSIEIIDDADTSLTDYMPRFTIAGVTGTVSTTATSTASSTKSTSSASTSSSSSTNTLITTTASANSTATVSSTGPVSAKTSSVATATAASTTAAAASTAATSGSASASSTTVPDVNGGMATRVSGGLLALALAVAALF</sequence>
<dbReference type="PANTHER" id="PTHR40633:SF5">
    <property type="entry name" value="ANCHORED PROTEIN, PUTATIVE (AFU_ORTHOLOGUE AFUA_8G04370)-RELATED"/>
    <property type="match status" value="1"/>
</dbReference>
<dbReference type="RefSeq" id="XP_022580786.1">
    <property type="nucleotide sequence ID" value="XM_022725856.1"/>
</dbReference>
<evidence type="ECO:0000256" key="2">
    <source>
        <dbReference type="SAM" id="MobiDB-lite"/>
    </source>
</evidence>
<dbReference type="InterPro" id="IPR018466">
    <property type="entry name" value="Kre9/Knh1-like_N"/>
</dbReference>
<evidence type="ECO:0000256" key="1">
    <source>
        <dbReference type="ARBA" id="ARBA00022729"/>
    </source>
</evidence>
<dbReference type="AlphaFoldDB" id="A0A1L9SGJ2"/>
<keyword evidence="1 3" id="KW-0732">Signal</keyword>
<dbReference type="VEuPathDB" id="FungiDB:ASPZODRAFT_152461"/>
<dbReference type="EMBL" id="KV878343">
    <property type="protein sequence ID" value="OJJ46276.1"/>
    <property type="molecule type" value="Genomic_DNA"/>
</dbReference>
<feature type="chain" id="PRO_5013041478" description="Yeast cell wall synthesis Kre9/Knh1-like N-terminal domain-containing protein" evidence="3">
    <location>
        <begin position="20"/>
        <end position="233"/>
    </location>
</feature>
<evidence type="ECO:0000313" key="6">
    <source>
        <dbReference type="Proteomes" id="UP000184188"/>
    </source>
</evidence>
<feature type="region of interest" description="Disordered" evidence="2">
    <location>
        <begin position="129"/>
        <end position="150"/>
    </location>
</feature>
<dbReference type="PANTHER" id="PTHR40633">
    <property type="entry name" value="MATRIX PROTEIN, PUTATIVE (AFU_ORTHOLOGUE AFUA_8G05410)-RELATED"/>
    <property type="match status" value="1"/>
</dbReference>
<dbReference type="GeneID" id="34612320"/>
<protein>
    <recommendedName>
        <fullName evidence="4">Yeast cell wall synthesis Kre9/Knh1-like N-terminal domain-containing protein</fullName>
    </recommendedName>
</protein>
<reference evidence="6" key="1">
    <citation type="journal article" date="2017" name="Genome Biol.">
        <title>Comparative genomics reveals high biological diversity and specific adaptations in the industrially and medically important fungal genus Aspergillus.</title>
        <authorList>
            <person name="de Vries R.P."/>
            <person name="Riley R."/>
            <person name="Wiebenga A."/>
            <person name="Aguilar-Osorio G."/>
            <person name="Amillis S."/>
            <person name="Uchima C.A."/>
            <person name="Anderluh G."/>
            <person name="Asadollahi M."/>
            <person name="Askin M."/>
            <person name="Barry K."/>
            <person name="Battaglia E."/>
            <person name="Bayram O."/>
            <person name="Benocci T."/>
            <person name="Braus-Stromeyer S.A."/>
            <person name="Caldana C."/>
            <person name="Canovas D."/>
            <person name="Cerqueira G.C."/>
            <person name="Chen F."/>
            <person name="Chen W."/>
            <person name="Choi C."/>
            <person name="Clum A."/>
            <person name="Dos Santos R.A."/>
            <person name="Damasio A.R."/>
            <person name="Diallinas G."/>
            <person name="Emri T."/>
            <person name="Fekete E."/>
            <person name="Flipphi M."/>
            <person name="Freyberg S."/>
            <person name="Gallo A."/>
            <person name="Gournas C."/>
            <person name="Habgood R."/>
            <person name="Hainaut M."/>
            <person name="Harispe M.L."/>
            <person name="Henrissat B."/>
            <person name="Hilden K.S."/>
            <person name="Hope R."/>
            <person name="Hossain A."/>
            <person name="Karabika E."/>
            <person name="Karaffa L."/>
            <person name="Karanyi Z."/>
            <person name="Krasevec N."/>
            <person name="Kuo A."/>
            <person name="Kusch H."/>
            <person name="LaButti K."/>
            <person name="Lagendijk E.L."/>
            <person name="Lapidus A."/>
            <person name="Levasseur A."/>
            <person name="Lindquist E."/>
            <person name="Lipzen A."/>
            <person name="Logrieco A.F."/>
            <person name="MacCabe A."/>
            <person name="Maekelae M.R."/>
            <person name="Malavazi I."/>
            <person name="Melin P."/>
            <person name="Meyer V."/>
            <person name="Mielnichuk N."/>
            <person name="Miskei M."/>
            <person name="Molnar A.P."/>
            <person name="Mule G."/>
            <person name="Ngan C.Y."/>
            <person name="Orejas M."/>
            <person name="Orosz E."/>
            <person name="Ouedraogo J.P."/>
            <person name="Overkamp K.M."/>
            <person name="Park H.-S."/>
            <person name="Perrone G."/>
            <person name="Piumi F."/>
            <person name="Punt P.J."/>
            <person name="Ram A.F."/>
            <person name="Ramon A."/>
            <person name="Rauscher S."/>
            <person name="Record E."/>
            <person name="Riano-Pachon D.M."/>
            <person name="Robert V."/>
            <person name="Roehrig J."/>
            <person name="Ruller R."/>
            <person name="Salamov A."/>
            <person name="Salih N.S."/>
            <person name="Samson R.A."/>
            <person name="Sandor E."/>
            <person name="Sanguinetti M."/>
            <person name="Schuetze T."/>
            <person name="Sepcic K."/>
            <person name="Shelest E."/>
            <person name="Sherlock G."/>
            <person name="Sophianopoulou V."/>
            <person name="Squina F.M."/>
            <person name="Sun H."/>
            <person name="Susca A."/>
            <person name="Todd R.B."/>
            <person name="Tsang A."/>
            <person name="Unkles S.E."/>
            <person name="van de Wiele N."/>
            <person name="van Rossen-Uffink D."/>
            <person name="Oliveira J.V."/>
            <person name="Vesth T.C."/>
            <person name="Visser J."/>
            <person name="Yu J.-H."/>
            <person name="Zhou M."/>
            <person name="Andersen M.R."/>
            <person name="Archer D.B."/>
            <person name="Baker S.E."/>
            <person name="Benoit I."/>
            <person name="Brakhage A.A."/>
            <person name="Braus G.H."/>
            <person name="Fischer R."/>
            <person name="Frisvad J.C."/>
            <person name="Goldman G.H."/>
            <person name="Houbraken J."/>
            <person name="Oakley B."/>
            <person name="Pocsi I."/>
            <person name="Scazzocchio C."/>
            <person name="Seiboth B."/>
            <person name="vanKuyk P.A."/>
            <person name="Wortman J."/>
            <person name="Dyer P.S."/>
            <person name="Grigoriev I.V."/>
        </authorList>
    </citation>
    <scope>NUCLEOTIDE SEQUENCE [LARGE SCALE GENOMIC DNA]</scope>
    <source>
        <strain evidence="6">CBS 506.65</strain>
    </source>
</reference>
<evidence type="ECO:0000256" key="3">
    <source>
        <dbReference type="SAM" id="SignalP"/>
    </source>
</evidence>
<evidence type="ECO:0000313" key="5">
    <source>
        <dbReference type="EMBL" id="OJJ46276.1"/>
    </source>
</evidence>